<name>A0A2M8EZW2_9BACT</name>
<proteinExistence type="predicted"/>
<comment type="caution">
    <text evidence="2">The sequence shown here is derived from an EMBL/GenBank/DDBJ whole genome shotgun (WGS) entry which is preliminary data.</text>
</comment>
<keyword evidence="1 2" id="KW-0808">Transferase</keyword>
<sequence length="51" mass="6146">MKNKFFGHDFINCNDWSKKELVTAIDVALKLKKKFYLKQPTQYLLHQTLFL</sequence>
<dbReference type="GO" id="GO:0006520">
    <property type="term" value="P:amino acid metabolic process"/>
    <property type="evidence" value="ECO:0007669"/>
    <property type="project" value="InterPro"/>
</dbReference>
<dbReference type="GO" id="GO:0016743">
    <property type="term" value="F:carboxyl- or carbamoyltransferase activity"/>
    <property type="evidence" value="ECO:0007669"/>
    <property type="project" value="InterPro"/>
</dbReference>
<protein>
    <submittedName>
        <fullName evidence="2">Ornithine carbamoyltransferase</fullName>
    </submittedName>
</protein>
<dbReference type="Gene3D" id="3.40.50.1370">
    <property type="entry name" value="Aspartate/ornithine carbamoyltransferase"/>
    <property type="match status" value="1"/>
</dbReference>
<evidence type="ECO:0000313" key="2">
    <source>
        <dbReference type="EMBL" id="PJC32540.1"/>
    </source>
</evidence>
<dbReference type="AlphaFoldDB" id="A0A2M8EZW2"/>
<dbReference type="InterPro" id="IPR036901">
    <property type="entry name" value="Asp/Orn_carbamoylTrfase_sf"/>
</dbReference>
<feature type="non-terminal residue" evidence="2">
    <location>
        <position position="51"/>
    </location>
</feature>
<reference evidence="3" key="1">
    <citation type="submission" date="2017-09" db="EMBL/GenBank/DDBJ databases">
        <title>Depth-based differentiation of microbial function through sediment-hosted aquifers and enrichment of novel symbionts in the deep terrestrial subsurface.</title>
        <authorList>
            <person name="Probst A.J."/>
            <person name="Ladd B."/>
            <person name="Jarett J.K."/>
            <person name="Geller-Mcgrath D.E."/>
            <person name="Sieber C.M.K."/>
            <person name="Emerson J.B."/>
            <person name="Anantharaman K."/>
            <person name="Thomas B.C."/>
            <person name="Malmstrom R."/>
            <person name="Stieglmeier M."/>
            <person name="Klingl A."/>
            <person name="Woyke T."/>
            <person name="Ryan C.M."/>
            <person name="Banfield J.F."/>
        </authorList>
    </citation>
    <scope>NUCLEOTIDE SEQUENCE [LARGE SCALE GENOMIC DNA]</scope>
</reference>
<dbReference type="Proteomes" id="UP000229777">
    <property type="component" value="Unassembled WGS sequence"/>
</dbReference>
<evidence type="ECO:0000313" key="3">
    <source>
        <dbReference type="Proteomes" id="UP000229777"/>
    </source>
</evidence>
<gene>
    <name evidence="2" type="ORF">CO049_02660</name>
</gene>
<organism evidence="2 3">
    <name type="scientific">Candidatus Roizmanbacteria bacterium CG_4_9_14_0_2_um_filter_36_12</name>
    <dbReference type="NCBI Taxonomy" id="1974837"/>
    <lineage>
        <taxon>Bacteria</taxon>
        <taxon>Candidatus Roizmaniibacteriota</taxon>
    </lineage>
</organism>
<accession>A0A2M8EZW2</accession>
<dbReference type="GO" id="GO:0016597">
    <property type="term" value="F:amino acid binding"/>
    <property type="evidence" value="ECO:0007669"/>
    <property type="project" value="InterPro"/>
</dbReference>
<dbReference type="EMBL" id="PFSA01000047">
    <property type="protein sequence ID" value="PJC32540.1"/>
    <property type="molecule type" value="Genomic_DNA"/>
</dbReference>
<evidence type="ECO:0000256" key="1">
    <source>
        <dbReference type="ARBA" id="ARBA00022679"/>
    </source>
</evidence>